<dbReference type="SUPFAM" id="SSF50249">
    <property type="entry name" value="Nucleic acid-binding proteins"/>
    <property type="match status" value="1"/>
</dbReference>
<dbReference type="Pfam" id="PF01796">
    <property type="entry name" value="OB_ChsH2_C"/>
    <property type="match status" value="1"/>
</dbReference>
<feature type="region of interest" description="Disordered" evidence="1">
    <location>
        <begin position="111"/>
        <end position="131"/>
    </location>
</feature>
<gene>
    <name evidence="3" type="ORF">GCM10023175_50030</name>
</gene>
<name>A0ABP8RXM7_9PSEU</name>
<dbReference type="RefSeq" id="WP_345423376.1">
    <property type="nucleotide sequence ID" value="NZ_BAABGT010000076.1"/>
</dbReference>
<dbReference type="Proteomes" id="UP001501598">
    <property type="component" value="Unassembled WGS sequence"/>
</dbReference>
<dbReference type="PANTHER" id="PTHR34075">
    <property type="entry name" value="BLR3430 PROTEIN"/>
    <property type="match status" value="1"/>
</dbReference>
<sequence length="131" mass="13836">MSDQITFDPRPQVVTDGAGSRVLGSLCEGCGYPILDAAALCCPRCRSTDLGQAEFGPWGTVWSSTTIRFPLPGRTPPYDVAYVDLDDGPRLLVHIEGDGGAPVDSRVRLTGATESGDVRGSVEGTAPMERP</sequence>
<comment type="caution">
    <text evidence="3">The sequence shown here is derived from an EMBL/GenBank/DDBJ whole genome shotgun (WGS) entry which is preliminary data.</text>
</comment>
<reference evidence="4" key="1">
    <citation type="journal article" date="2019" name="Int. J. Syst. Evol. Microbiol.">
        <title>The Global Catalogue of Microorganisms (GCM) 10K type strain sequencing project: providing services to taxonomists for standard genome sequencing and annotation.</title>
        <authorList>
            <consortium name="The Broad Institute Genomics Platform"/>
            <consortium name="The Broad Institute Genome Sequencing Center for Infectious Disease"/>
            <person name="Wu L."/>
            <person name="Ma J."/>
        </authorList>
    </citation>
    <scope>NUCLEOTIDE SEQUENCE [LARGE SCALE GENOMIC DNA]</scope>
    <source>
        <strain evidence="4">JCM 17906</strain>
    </source>
</reference>
<accession>A0ABP8RXM7</accession>
<organism evidence="3 4">
    <name type="scientific">Pseudonocardia xishanensis</name>
    <dbReference type="NCBI Taxonomy" id="630995"/>
    <lineage>
        <taxon>Bacteria</taxon>
        <taxon>Bacillati</taxon>
        <taxon>Actinomycetota</taxon>
        <taxon>Actinomycetes</taxon>
        <taxon>Pseudonocardiales</taxon>
        <taxon>Pseudonocardiaceae</taxon>
        <taxon>Pseudonocardia</taxon>
    </lineage>
</organism>
<protein>
    <recommendedName>
        <fullName evidence="2">ChsH2 C-terminal OB-fold domain-containing protein</fullName>
    </recommendedName>
</protein>
<dbReference type="EMBL" id="BAABGT010000076">
    <property type="protein sequence ID" value="GAA4553645.1"/>
    <property type="molecule type" value="Genomic_DNA"/>
</dbReference>
<evidence type="ECO:0000256" key="1">
    <source>
        <dbReference type="SAM" id="MobiDB-lite"/>
    </source>
</evidence>
<evidence type="ECO:0000313" key="3">
    <source>
        <dbReference type="EMBL" id="GAA4553645.1"/>
    </source>
</evidence>
<dbReference type="InterPro" id="IPR012340">
    <property type="entry name" value="NA-bd_OB-fold"/>
</dbReference>
<feature type="domain" description="ChsH2 C-terminal OB-fold" evidence="2">
    <location>
        <begin position="56"/>
        <end position="110"/>
    </location>
</feature>
<dbReference type="InterPro" id="IPR052513">
    <property type="entry name" value="Thioester_dehydratase-like"/>
</dbReference>
<proteinExistence type="predicted"/>
<evidence type="ECO:0000259" key="2">
    <source>
        <dbReference type="Pfam" id="PF01796"/>
    </source>
</evidence>
<dbReference type="PANTHER" id="PTHR34075:SF5">
    <property type="entry name" value="BLR3430 PROTEIN"/>
    <property type="match status" value="1"/>
</dbReference>
<dbReference type="InterPro" id="IPR002878">
    <property type="entry name" value="ChsH2_C"/>
</dbReference>
<keyword evidence="4" id="KW-1185">Reference proteome</keyword>
<evidence type="ECO:0000313" key="4">
    <source>
        <dbReference type="Proteomes" id="UP001501598"/>
    </source>
</evidence>